<accession>A0A6J4S413</accession>
<dbReference type="EMBL" id="CADCVK010000244">
    <property type="protein sequence ID" value="CAA9482316.1"/>
    <property type="molecule type" value="Genomic_DNA"/>
</dbReference>
<feature type="compositionally biased region" description="Basic residues" evidence="1">
    <location>
        <begin position="335"/>
        <end position="347"/>
    </location>
</feature>
<feature type="compositionally biased region" description="Basic residues" evidence="1">
    <location>
        <begin position="201"/>
        <end position="213"/>
    </location>
</feature>
<feature type="non-terminal residue" evidence="2">
    <location>
        <position position="1"/>
    </location>
</feature>
<feature type="compositionally biased region" description="Gly residues" evidence="1">
    <location>
        <begin position="146"/>
        <end position="161"/>
    </location>
</feature>
<feature type="compositionally biased region" description="Basic and acidic residues" evidence="1">
    <location>
        <begin position="257"/>
        <end position="266"/>
    </location>
</feature>
<feature type="compositionally biased region" description="Basic and acidic residues" evidence="1">
    <location>
        <begin position="107"/>
        <end position="122"/>
    </location>
</feature>
<feature type="region of interest" description="Disordered" evidence="1">
    <location>
        <begin position="286"/>
        <end position="370"/>
    </location>
</feature>
<feature type="region of interest" description="Disordered" evidence="1">
    <location>
        <begin position="193"/>
        <end position="266"/>
    </location>
</feature>
<feature type="compositionally biased region" description="Basic residues" evidence="1">
    <location>
        <begin position="49"/>
        <end position="59"/>
    </location>
</feature>
<protein>
    <submittedName>
        <fullName evidence="2">Benzoate MFS transporter BenK</fullName>
    </submittedName>
</protein>
<evidence type="ECO:0000256" key="1">
    <source>
        <dbReference type="SAM" id="MobiDB-lite"/>
    </source>
</evidence>
<sequence length="370" mass="41096">DRAPRVHPAQRHGLLDFYGAARGRPQPRGLRVAAVPGRAWPGRPDPNGRHPRLRVRPHAPRQLLHNLYDDRLPRRRRPDGPARHPHPPPTRVAGDVRHRRPAGPGARPDHVEEPAGIHELPRRPGAAGGGRGAGRPVRDLARAGRGSVGRGRRTGIGGHRPGSGEDALLRRVPARYARVLHRLVYGAAPRVRAQPVAADHHARRRLRPGRRPRLPAGAEPRRRGRAAPRRSRGGPLRLEGGLRRLVRPGGGLPVPPERSDAARADLPQRVRHGVLCVQRAGPALRLRQPTLPDERARHRPRLGRRDRSHRRDLRPHPGRPAPRRRPRRPLGLLRLRPRRAARRRVRLRGAPVPRGRGQGYGGIRGAGDAL</sequence>
<reference evidence="2" key="1">
    <citation type="submission" date="2020-02" db="EMBL/GenBank/DDBJ databases">
        <authorList>
            <person name="Meier V. D."/>
        </authorList>
    </citation>
    <scope>NUCLEOTIDE SEQUENCE</scope>
    <source>
        <strain evidence="2">AVDCRST_MAG12</strain>
    </source>
</reference>
<feature type="compositionally biased region" description="Basic residues" evidence="1">
    <location>
        <begin position="222"/>
        <end position="232"/>
    </location>
</feature>
<feature type="compositionally biased region" description="Basic residues" evidence="1">
    <location>
        <begin position="297"/>
        <end position="328"/>
    </location>
</feature>
<gene>
    <name evidence="2" type="ORF">AVDCRST_MAG12-1583</name>
</gene>
<organism evidence="2">
    <name type="scientific">uncultured Rubrobacteraceae bacterium</name>
    <dbReference type="NCBI Taxonomy" id="349277"/>
    <lineage>
        <taxon>Bacteria</taxon>
        <taxon>Bacillati</taxon>
        <taxon>Actinomycetota</taxon>
        <taxon>Rubrobacteria</taxon>
        <taxon>Rubrobacterales</taxon>
        <taxon>Rubrobacteraceae</taxon>
        <taxon>environmental samples</taxon>
    </lineage>
</organism>
<feature type="region of interest" description="Disordered" evidence="1">
    <location>
        <begin position="1"/>
        <end position="166"/>
    </location>
</feature>
<feature type="compositionally biased region" description="Gly residues" evidence="1">
    <location>
        <begin position="356"/>
        <end position="370"/>
    </location>
</feature>
<feature type="compositionally biased region" description="Basic and acidic residues" evidence="1">
    <location>
        <begin position="67"/>
        <end position="82"/>
    </location>
</feature>
<dbReference type="AlphaFoldDB" id="A0A6J4S413"/>
<name>A0A6J4S413_9ACTN</name>
<proteinExistence type="predicted"/>
<feature type="non-terminal residue" evidence="2">
    <location>
        <position position="370"/>
    </location>
</feature>
<evidence type="ECO:0000313" key="2">
    <source>
        <dbReference type="EMBL" id="CAA9482316.1"/>
    </source>
</evidence>